<evidence type="ECO:0000256" key="2">
    <source>
        <dbReference type="ARBA" id="ARBA00010140"/>
    </source>
</evidence>
<feature type="region of interest" description="Disordered" evidence="9">
    <location>
        <begin position="368"/>
        <end position="391"/>
    </location>
</feature>
<feature type="region of interest" description="Disordered" evidence="9">
    <location>
        <begin position="217"/>
        <end position="247"/>
    </location>
</feature>
<dbReference type="GO" id="GO:0006402">
    <property type="term" value="P:mRNA catabolic process"/>
    <property type="evidence" value="ECO:0007669"/>
    <property type="project" value="UniProtKB-ARBA"/>
</dbReference>
<accession>A0ABD3MGN8</accession>
<gene>
    <name evidence="12" type="ORF">ACHAWU_001075</name>
</gene>
<dbReference type="Gene3D" id="3.40.50.300">
    <property type="entry name" value="P-loop containing nucleotide triphosphate hydrolases"/>
    <property type="match status" value="2"/>
</dbReference>
<dbReference type="SUPFAM" id="SSF52540">
    <property type="entry name" value="P-loop containing nucleoside triphosphate hydrolases"/>
    <property type="match status" value="1"/>
</dbReference>
<feature type="region of interest" description="Disordered" evidence="9">
    <location>
        <begin position="47"/>
        <end position="73"/>
    </location>
</feature>
<dbReference type="EMBL" id="JALLBG020000130">
    <property type="protein sequence ID" value="KAL3762928.1"/>
    <property type="molecule type" value="Genomic_DNA"/>
</dbReference>
<evidence type="ECO:0000256" key="8">
    <source>
        <dbReference type="ARBA" id="ARBA00022884"/>
    </source>
</evidence>
<keyword evidence="13" id="KW-1185">Reference proteome</keyword>
<dbReference type="InterPro" id="IPR014001">
    <property type="entry name" value="Helicase_ATP-bd"/>
</dbReference>
<comment type="subcellular location">
    <subcellularLocation>
        <location evidence="1">Cytoplasm</location>
    </subcellularLocation>
</comment>
<keyword evidence="6" id="KW-0347">Helicase</keyword>
<dbReference type="FunFam" id="1.10.3380.30:FF:000001">
    <property type="entry name" value="Ski2 ATP-dependent RNA helicase"/>
    <property type="match status" value="1"/>
</dbReference>
<organism evidence="12 13">
    <name type="scientific">Discostella pseudostelligera</name>
    <dbReference type="NCBI Taxonomy" id="259834"/>
    <lineage>
        <taxon>Eukaryota</taxon>
        <taxon>Sar</taxon>
        <taxon>Stramenopiles</taxon>
        <taxon>Ochrophyta</taxon>
        <taxon>Bacillariophyta</taxon>
        <taxon>Coscinodiscophyceae</taxon>
        <taxon>Thalassiosirophycidae</taxon>
        <taxon>Stephanodiscales</taxon>
        <taxon>Stephanodiscaceae</taxon>
        <taxon>Discostella</taxon>
    </lineage>
</organism>
<proteinExistence type="inferred from homology"/>
<dbReference type="SMART" id="SM00487">
    <property type="entry name" value="DEXDc"/>
    <property type="match status" value="1"/>
</dbReference>
<evidence type="ECO:0000256" key="6">
    <source>
        <dbReference type="ARBA" id="ARBA00022806"/>
    </source>
</evidence>
<feature type="region of interest" description="Disordered" evidence="9">
    <location>
        <begin position="120"/>
        <end position="165"/>
    </location>
</feature>
<dbReference type="GO" id="GO:0003723">
    <property type="term" value="F:RNA binding"/>
    <property type="evidence" value="ECO:0007669"/>
    <property type="project" value="UniProtKB-KW"/>
</dbReference>
<dbReference type="GO" id="GO:0016787">
    <property type="term" value="F:hydrolase activity"/>
    <property type="evidence" value="ECO:0007669"/>
    <property type="project" value="UniProtKB-KW"/>
</dbReference>
<feature type="compositionally biased region" description="Acidic residues" evidence="9">
    <location>
        <begin position="225"/>
        <end position="245"/>
    </location>
</feature>
<feature type="compositionally biased region" description="Basic and acidic residues" evidence="9">
    <location>
        <begin position="720"/>
        <end position="729"/>
    </location>
</feature>
<dbReference type="CDD" id="cd18795">
    <property type="entry name" value="SF2_C_Ski2"/>
    <property type="match status" value="1"/>
</dbReference>
<dbReference type="Gene3D" id="1.10.3380.30">
    <property type="match status" value="1"/>
</dbReference>
<sequence length="1522" mass="167827">MTAMATGEPSTAEGHHSKLDSATTLGELLAQSRNEIIKLASTPSANIEITLPPSPPPSSLPQSQLGNYDTDAPNNQDAIQSALDAVKDALASFGVISIGSNTEAPVWRRNLVPDTLYQPPRLQPSPTTLMPLSKVPPGAKIRGQCREKKEDGDVTNEEEEEEGDELVEVWSYSLFASFPDQVQQQQQHQQKQQQQRPLAGNLSSKLVEYTRGAMGVCRPFRPGGMDDDDDDGDNFQEDNADEENEDRINDNPFFSEEAIANARRALTIGSKQAWLEGILITAPPGMSFSEGLRYEDVFDVGDEQLLLKGGQKKQDSNNDGTAVDDALAMDDVGYEFKQGSKAFTNPSSVPSGGGMIWDKSYFDDDSLFGDSTSGSSDDDESSDGIENHDDVHVDDNVDQAINEAVYEPPPNTSPPLQTEDEVDALLYELQPLEQSKMGTLPKSTSTTTPIHPPVPTSKDATSLKKNDPKTRKSWAVTDYIPITTNSDFHALLPNPALTFPFELDDFQKQALLRLERSECVFLAAHTSAGKTVCAEYAIALAKKHCTRAIYTSPIKALSNQKYRDFRNKFGEDVGLITGDMQIGADSSCLIMTTEILRSMLYRGADLIRDIEWVIFDEIHYVNDSERGVVWEEVIIMLPEYVNLIFLSATTPNTIEFSEWIGRTKRKPVHVISTSYRPVPLSHHLWAKNKMHKIMEGKQGFLPKGYADATKALLPASARAAAEKKSEQSGKKAGTAGKPSPAPSRPATGSKMSSWQQQGTKQDWIALTRHLEKEELMPTVTFSFSKKKCEEIADMLSSLDLNTAAERNLVQSFALQTVARLSPKDQSLPQVMKTVEIVKRGIGVHHGGLLPILKEMVEILFSRNLIKILFATETFAMGVNMPARSVVFNAIRKHDGFQFRELQPGEYTQMAGRAGRRGLDKVGTVVVCCFGDTPPPQTILKNMLTGSSTKLQSQFRLTFTMILNLLRVEDMSVEGMIKRSFSEFATQRALTTNEYPKLLARGTKTLLKLDNQFKQDADSRVGCEDVEEYFFACRNVLSASKKLLSFILGSGGTGGGALVAGRIILVTSVREHKYVCTPALVLRPPESSKKPNSSNDDVLECICMVLLPQSFTPSAKDAGQPVLKLGALNYIGEARNRCFAIQTVKLDEIFLVSSVKHKIDSKVFYKEDSSTNSRGVSSFGNPFAGAKSMHDRNADIDAFAGMKARGKKGDVSAQGKSTGLSHDTQLVDDAMSYLIHAEEAELKSGQLGLLDLRECAKNMHQGSSAIEFGPACERLEHDIASARQFISHYHPNLERHYTAVERKETLRSRVKTLRHLLSNESLQLFPDFEMRKAMLQSLGYVDENDTVSLKGRVACEVNTCEGLIVTEMVFGGMLNELEPPEIVAALSALLFQEKADDDIGPELPERLISSCERMKAIAVDLGQKQKDFGLPVDPVEYCGKSLKMGLVHVVYEWACGVPFSSICELTEVQEGSIVRCITRLDELCREVRNCARVVGNPTLFRKMEAASEAIKRDIVFASSLYVS</sequence>
<dbReference type="FunFam" id="3.40.50.300:FF:000354">
    <property type="entry name" value="ATP-dependent RNA helicase SKI2"/>
    <property type="match status" value="1"/>
</dbReference>
<dbReference type="PANTHER" id="PTHR12131">
    <property type="entry name" value="ATP-DEPENDENT RNA AND DNA HELICASE"/>
    <property type="match status" value="1"/>
</dbReference>
<evidence type="ECO:0000256" key="7">
    <source>
        <dbReference type="ARBA" id="ARBA00022840"/>
    </source>
</evidence>
<comment type="caution">
    <text evidence="12">The sequence shown here is derived from an EMBL/GenBank/DDBJ whole genome shotgun (WGS) entry which is preliminary data.</text>
</comment>
<feature type="domain" description="Helicase C-terminal" evidence="11">
    <location>
        <begin position="765"/>
        <end position="962"/>
    </location>
</feature>
<feature type="domain" description="Helicase ATP-binding" evidence="10">
    <location>
        <begin position="511"/>
        <end position="668"/>
    </location>
</feature>
<dbReference type="Proteomes" id="UP001530293">
    <property type="component" value="Unassembled WGS sequence"/>
</dbReference>
<evidence type="ECO:0000259" key="10">
    <source>
        <dbReference type="PROSITE" id="PS51192"/>
    </source>
</evidence>
<feature type="compositionally biased region" description="Polar residues" evidence="9">
    <location>
        <begin position="749"/>
        <end position="758"/>
    </location>
</feature>
<dbReference type="SMART" id="SM01142">
    <property type="entry name" value="DSHCT"/>
    <property type="match status" value="1"/>
</dbReference>
<keyword evidence="5" id="KW-0378">Hydrolase</keyword>
<dbReference type="GO" id="GO:0005524">
    <property type="term" value="F:ATP binding"/>
    <property type="evidence" value="ECO:0007669"/>
    <property type="project" value="UniProtKB-KW"/>
</dbReference>
<dbReference type="PROSITE" id="PS51192">
    <property type="entry name" value="HELICASE_ATP_BIND_1"/>
    <property type="match status" value="1"/>
</dbReference>
<dbReference type="PANTHER" id="PTHR12131:SF1">
    <property type="entry name" value="ATP-DEPENDENT RNA HELICASE SUPV3L1, MITOCHONDRIAL-RELATED"/>
    <property type="match status" value="1"/>
</dbReference>
<dbReference type="InterPro" id="IPR050699">
    <property type="entry name" value="RNA-DNA_Helicase"/>
</dbReference>
<evidence type="ECO:0000259" key="11">
    <source>
        <dbReference type="PROSITE" id="PS51194"/>
    </source>
</evidence>
<dbReference type="InterPro" id="IPR012961">
    <property type="entry name" value="Ski2/MTR4_C"/>
</dbReference>
<dbReference type="SMART" id="SM00490">
    <property type="entry name" value="HELICc"/>
    <property type="match status" value="1"/>
</dbReference>
<keyword evidence="8" id="KW-0694">RNA-binding</keyword>
<dbReference type="Pfam" id="PF00271">
    <property type="entry name" value="Helicase_C"/>
    <property type="match status" value="1"/>
</dbReference>
<dbReference type="GO" id="GO:0004386">
    <property type="term" value="F:helicase activity"/>
    <property type="evidence" value="ECO:0007669"/>
    <property type="project" value="UniProtKB-KW"/>
</dbReference>
<protein>
    <submittedName>
        <fullName evidence="12">Uncharacterized protein</fullName>
    </submittedName>
</protein>
<dbReference type="GO" id="GO:0005737">
    <property type="term" value="C:cytoplasm"/>
    <property type="evidence" value="ECO:0007669"/>
    <property type="project" value="UniProtKB-SubCell"/>
</dbReference>
<dbReference type="FunFam" id="3.40.50.300:FF:000987">
    <property type="entry name" value="DEAD/DEAH box RNA helicase"/>
    <property type="match status" value="1"/>
</dbReference>
<keyword evidence="3" id="KW-0963">Cytoplasm</keyword>
<evidence type="ECO:0000256" key="5">
    <source>
        <dbReference type="ARBA" id="ARBA00022801"/>
    </source>
</evidence>
<keyword evidence="4" id="KW-0547">Nucleotide-binding</keyword>
<feature type="compositionally biased region" description="Low complexity" evidence="9">
    <location>
        <begin position="181"/>
        <end position="195"/>
    </location>
</feature>
<evidence type="ECO:0000256" key="9">
    <source>
        <dbReference type="SAM" id="MobiDB-lite"/>
    </source>
</evidence>
<dbReference type="Pfam" id="PF08148">
    <property type="entry name" value="DSHCT"/>
    <property type="match status" value="1"/>
</dbReference>
<feature type="region of interest" description="Disordered" evidence="9">
    <location>
        <begin position="717"/>
        <end position="758"/>
    </location>
</feature>
<dbReference type="InterPro" id="IPR001650">
    <property type="entry name" value="Helicase_C-like"/>
</dbReference>
<evidence type="ECO:0000256" key="3">
    <source>
        <dbReference type="ARBA" id="ARBA00022490"/>
    </source>
</evidence>
<evidence type="ECO:0000313" key="12">
    <source>
        <dbReference type="EMBL" id="KAL3762928.1"/>
    </source>
</evidence>
<name>A0ABD3MGN8_9STRA</name>
<dbReference type="InterPro" id="IPR011545">
    <property type="entry name" value="DEAD/DEAH_box_helicase_dom"/>
</dbReference>
<evidence type="ECO:0000313" key="13">
    <source>
        <dbReference type="Proteomes" id="UP001530293"/>
    </source>
</evidence>
<dbReference type="InterPro" id="IPR027417">
    <property type="entry name" value="P-loop_NTPase"/>
</dbReference>
<feature type="compositionally biased region" description="Polar residues" evidence="9">
    <location>
        <begin position="437"/>
        <end position="449"/>
    </location>
</feature>
<evidence type="ECO:0000256" key="4">
    <source>
        <dbReference type="ARBA" id="ARBA00022741"/>
    </source>
</evidence>
<reference evidence="12 13" key="1">
    <citation type="submission" date="2024-10" db="EMBL/GenBank/DDBJ databases">
        <title>Updated reference genomes for cyclostephanoid diatoms.</title>
        <authorList>
            <person name="Roberts W.R."/>
            <person name="Alverson A.J."/>
        </authorList>
    </citation>
    <scope>NUCLEOTIDE SEQUENCE [LARGE SCALE GENOMIC DNA]</scope>
    <source>
        <strain evidence="12 13">AJA232-27</strain>
    </source>
</reference>
<evidence type="ECO:0000256" key="1">
    <source>
        <dbReference type="ARBA" id="ARBA00004496"/>
    </source>
</evidence>
<keyword evidence="7" id="KW-0067">ATP-binding</keyword>
<feature type="region of interest" description="Disordered" evidence="9">
    <location>
        <begin position="180"/>
        <end position="200"/>
    </location>
</feature>
<dbReference type="Pfam" id="PF00270">
    <property type="entry name" value="DEAD"/>
    <property type="match status" value="1"/>
</dbReference>
<dbReference type="PROSITE" id="PS51194">
    <property type="entry name" value="HELICASE_CTER"/>
    <property type="match status" value="1"/>
</dbReference>
<feature type="region of interest" description="Disordered" evidence="9">
    <location>
        <begin position="437"/>
        <end position="468"/>
    </location>
</feature>
<comment type="similarity">
    <text evidence="2">Belongs to the helicase family. SKI2 subfamily.</text>
</comment>
<feature type="compositionally biased region" description="Acidic residues" evidence="9">
    <location>
        <begin position="153"/>
        <end position="165"/>
    </location>
</feature>
<feature type="region of interest" description="Disordered" evidence="9">
    <location>
        <begin position="1"/>
        <end position="25"/>
    </location>
</feature>